<dbReference type="PANTHER" id="PTHR11228:SF7">
    <property type="entry name" value="PQQA PEPTIDE CYCLASE"/>
    <property type="match status" value="1"/>
</dbReference>
<dbReference type="InterPro" id="IPR019734">
    <property type="entry name" value="TPR_rpt"/>
</dbReference>
<sequence length="505" mass="56676">MIINRPITAVWEITVGCNMRCRHCGSSCHDALPGELTTEEALQLCDAIGELGLNWVTLSGGEPTTRKDWHVIAGRLSRVGVVPNLITNGWLFNEEILEQAIQAGVDTIGFSLDGRQVSHDFIRKSGSYQRTMRAIELCLSRNMNATAITTVTKMNLGELEDLKKELVSRGVREWQVQIGFPMGNLGEHRNLVIEPADVDTIIDLAYRCRQESSIKALLSDCVGYYNLKEIELMGSAGAYCRQCTAGKYSFGILHNGDILGCTSIRDPKFIEGNIRNTPLQEIWENPDSFNWNRSMRKEDLQGFCKKCRFGDNCLGGCSNSRLTMGGSVHAENRYCSYHQAAQKRIKVFEGIKDIEELIAMGRNYIQQGYWQLAETALSVALQRKDSNNDLELLNLYGYVSFRLGNYRLSLEANEKVLQKEPHSVYALKGKGLCLFRLGNQEEGIKLLQKAAVLTDASCMDPYYDLAVVLSEVGRKEEALAVIKEGCRKSEQFIIDSERLSRQLIN</sequence>
<keyword evidence="3" id="KW-0408">Iron</keyword>
<accession>A0A1M6NVH0</accession>
<dbReference type="RefSeq" id="WP_238456676.1">
    <property type="nucleotide sequence ID" value="NZ_FRAR01000005.1"/>
</dbReference>
<dbReference type="SUPFAM" id="SSF102114">
    <property type="entry name" value="Radical SAM enzymes"/>
    <property type="match status" value="1"/>
</dbReference>
<protein>
    <submittedName>
        <fullName evidence="6">Radical SAM additional 4Fe4S-binding SPASM domain-containing protein</fullName>
    </submittedName>
</protein>
<organism evidence="6 7">
    <name type="scientific">Desulforamulus aeronauticus DSM 10349</name>
    <dbReference type="NCBI Taxonomy" id="1121421"/>
    <lineage>
        <taxon>Bacteria</taxon>
        <taxon>Bacillati</taxon>
        <taxon>Bacillota</taxon>
        <taxon>Clostridia</taxon>
        <taxon>Eubacteriales</taxon>
        <taxon>Peptococcaceae</taxon>
        <taxon>Desulforamulus</taxon>
    </lineage>
</organism>
<dbReference type="SFLD" id="SFLDG01067">
    <property type="entry name" value="SPASM/twitch_domain_containing"/>
    <property type="match status" value="1"/>
</dbReference>
<dbReference type="Pfam" id="PF04055">
    <property type="entry name" value="Radical_SAM"/>
    <property type="match status" value="1"/>
</dbReference>
<dbReference type="InterPro" id="IPR050377">
    <property type="entry name" value="Radical_SAM_PqqE_MftC-like"/>
</dbReference>
<dbReference type="Proteomes" id="UP000183997">
    <property type="component" value="Unassembled WGS sequence"/>
</dbReference>
<name>A0A1M6NVH0_9FIRM</name>
<dbReference type="GO" id="GO:0003824">
    <property type="term" value="F:catalytic activity"/>
    <property type="evidence" value="ECO:0007669"/>
    <property type="project" value="InterPro"/>
</dbReference>
<keyword evidence="1" id="KW-0949">S-adenosyl-L-methionine</keyword>
<dbReference type="GO" id="GO:0051536">
    <property type="term" value="F:iron-sulfur cluster binding"/>
    <property type="evidence" value="ECO:0007669"/>
    <property type="project" value="UniProtKB-KW"/>
</dbReference>
<evidence type="ECO:0000256" key="3">
    <source>
        <dbReference type="ARBA" id="ARBA00023004"/>
    </source>
</evidence>
<dbReference type="InterPro" id="IPR013785">
    <property type="entry name" value="Aldolase_TIM"/>
</dbReference>
<dbReference type="SFLD" id="SFLDG01386">
    <property type="entry name" value="main_SPASM_domain-containing"/>
    <property type="match status" value="1"/>
</dbReference>
<feature type="domain" description="Radical SAM core" evidence="5">
    <location>
        <begin position="3"/>
        <end position="211"/>
    </location>
</feature>
<dbReference type="NCBIfam" id="TIGR04085">
    <property type="entry name" value="rSAM_more_4Fe4S"/>
    <property type="match status" value="1"/>
</dbReference>
<dbReference type="STRING" id="1121421.SAMN02745123_00280"/>
<keyword evidence="2" id="KW-0479">Metal-binding</keyword>
<dbReference type="InterPro" id="IPR023885">
    <property type="entry name" value="4Fe4S-binding_SPASM_dom"/>
</dbReference>
<evidence type="ECO:0000259" key="5">
    <source>
        <dbReference type="PROSITE" id="PS51918"/>
    </source>
</evidence>
<evidence type="ECO:0000256" key="1">
    <source>
        <dbReference type="ARBA" id="ARBA00022691"/>
    </source>
</evidence>
<dbReference type="InterPro" id="IPR011990">
    <property type="entry name" value="TPR-like_helical_dom_sf"/>
</dbReference>
<dbReference type="SMART" id="SM00028">
    <property type="entry name" value="TPR"/>
    <property type="match status" value="3"/>
</dbReference>
<dbReference type="Gene3D" id="1.25.40.10">
    <property type="entry name" value="Tetratricopeptide repeat domain"/>
    <property type="match status" value="1"/>
</dbReference>
<evidence type="ECO:0000313" key="6">
    <source>
        <dbReference type="EMBL" id="SHJ99614.1"/>
    </source>
</evidence>
<dbReference type="SMART" id="SM00729">
    <property type="entry name" value="Elp3"/>
    <property type="match status" value="1"/>
</dbReference>
<proteinExistence type="predicted"/>
<dbReference type="SUPFAM" id="SSF48452">
    <property type="entry name" value="TPR-like"/>
    <property type="match status" value="1"/>
</dbReference>
<dbReference type="InterPro" id="IPR007197">
    <property type="entry name" value="rSAM"/>
</dbReference>
<gene>
    <name evidence="6" type="ORF">SAMN02745123_00280</name>
</gene>
<dbReference type="SFLD" id="SFLDS00029">
    <property type="entry name" value="Radical_SAM"/>
    <property type="match status" value="1"/>
</dbReference>
<keyword evidence="7" id="KW-1185">Reference proteome</keyword>
<evidence type="ECO:0000256" key="4">
    <source>
        <dbReference type="ARBA" id="ARBA00023014"/>
    </source>
</evidence>
<evidence type="ECO:0000313" key="7">
    <source>
        <dbReference type="Proteomes" id="UP000183997"/>
    </source>
</evidence>
<evidence type="ECO:0000256" key="2">
    <source>
        <dbReference type="ARBA" id="ARBA00022723"/>
    </source>
</evidence>
<dbReference type="GO" id="GO:0046872">
    <property type="term" value="F:metal ion binding"/>
    <property type="evidence" value="ECO:0007669"/>
    <property type="project" value="UniProtKB-KW"/>
</dbReference>
<dbReference type="InterPro" id="IPR058240">
    <property type="entry name" value="rSAM_sf"/>
</dbReference>
<dbReference type="Pfam" id="PF13186">
    <property type="entry name" value="SPASM"/>
    <property type="match status" value="1"/>
</dbReference>
<keyword evidence="4" id="KW-0411">Iron-sulfur</keyword>
<dbReference type="PROSITE" id="PS51918">
    <property type="entry name" value="RADICAL_SAM"/>
    <property type="match status" value="1"/>
</dbReference>
<dbReference type="CDD" id="cd01335">
    <property type="entry name" value="Radical_SAM"/>
    <property type="match status" value="1"/>
</dbReference>
<dbReference type="PANTHER" id="PTHR11228">
    <property type="entry name" value="RADICAL SAM DOMAIN PROTEIN"/>
    <property type="match status" value="1"/>
</dbReference>
<dbReference type="Gene3D" id="3.20.20.70">
    <property type="entry name" value="Aldolase class I"/>
    <property type="match status" value="1"/>
</dbReference>
<dbReference type="InterPro" id="IPR006638">
    <property type="entry name" value="Elp3/MiaA/NifB-like_rSAM"/>
</dbReference>
<reference evidence="7" key="1">
    <citation type="submission" date="2016-11" db="EMBL/GenBank/DDBJ databases">
        <authorList>
            <person name="Varghese N."/>
            <person name="Submissions S."/>
        </authorList>
    </citation>
    <scope>NUCLEOTIDE SEQUENCE [LARGE SCALE GENOMIC DNA]</scope>
    <source>
        <strain evidence="7">DSM 10349</strain>
    </source>
</reference>
<dbReference type="AlphaFoldDB" id="A0A1M6NVH0"/>
<dbReference type="EMBL" id="FRAR01000005">
    <property type="protein sequence ID" value="SHJ99614.1"/>
    <property type="molecule type" value="Genomic_DNA"/>
</dbReference>